<dbReference type="InterPro" id="IPR032466">
    <property type="entry name" value="Metal_Hydrolase"/>
</dbReference>
<dbReference type="SUPFAM" id="SSF51338">
    <property type="entry name" value="Composite domain of metallo-dependent hydrolases"/>
    <property type="match status" value="1"/>
</dbReference>
<dbReference type="Proteomes" id="UP001163105">
    <property type="component" value="Unassembled WGS sequence"/>
</dbReference>
<dbReference type="Gene3D" id="3.40.50.10910">
    <property type="entry name" value="Amidohydrolase"/>
    <property type="match status" value="1"/>
</dbReference>
<keyword evidence="4" id="KW-1185">Reference proteome</keyword>
<feature type="domain" description="Amidohydrolase-related" evidence="2">
    <location>
        <begin position="94"/>
        <end position="405"/>
    </location>
</feature>
<protein>
    <submittedName>
        <fullName evidence="3">Amidohydrolase protein</fullName>
    </submittedName>
</protein>
<sequence>MKITATLLAAAGLVDSAYGCGAHLLARAMQAQSPTDCVGGTAPPTTTFAIKNVRVFDGYAFGIPQAVLVSGTKIALVGGAAPPGIPTFDGTNKYLIPGLIDSHVHPQSCGALSNLTAYGVTTAVNMACLDYNACRALKDQVGVADYITAGLFAVGPNSLHAQFFQVPPELTLQPDADLGENVDYVFGNGSDFYKIVAEENGPTQQQQNTIVQLVHAKGKATYTHASYLAAYAQAIASKCDGIQHVPANGTLTSAQTAQIRSQGQFVTPTMEVFRVAFANPALGPLLGLTPADTYDNVVANVASLRQSKVPLAVGTDAVGSLPGILNFPFGLTLHCELQNLVGAGMGNAEVLRAATSGAAKLYKLPDRGAVKMGMRADLVLLNSNPLTDIAHTFDIKNVWVAGRQVTNVLSSKGTSCDPTTF</sequence>
<proteinExistence type="predicted"/>
<evidence type="ECO:0000259" key="2">
    <source>
        <dbReference type="Pfam" id="PF01979"/>
    </source>
</evidence>
<dbReference type="SUPFAM" id="SSF51556">
    <property type="entry name" value="Metallo-dependent hydrolases"/>
    <property type="match status" value="1"/>
</dbReference>
<evidence type="ECO:0000256" key="1">
    <source>
        <dbReference type="SAM" id="SignalP"/>
    </source>
</evidence>
<dbReference type="InterPro" id="IPR011059">
    <property type="entry name" value="Metal-dep_hydrolase_composite"/>
</dbReference>
<name>A0AB34FTV3_9HYPO</name>
<evidence type="ECO:0000313" key="4">
    <source>
        <dbReference type="Proteomes" id="UP001163105"/>
    </source>
</evidence>
<comment type="caution">
    <text evidence="3">The sequence shown here is derived from an EMBL/GenBank/DDBJ whole genome shotgun (WGS) entry which is preliminary data.</text>
</comment>
<feature type="chain" id="PRO_5044235402" evidence="1">
    <location>
        <begin position="20"/>
        <end position="421"/>
    </location>
</feature>
<dbReference type="GO" id="GO:0016810">
    <property type="term" value="F:hydrolase activity, acting on carbon-nitrogen (but not peptide) bonds"/>
    <property type="evidence" value="ECO:0007669"/>
    <property type="project" value="InterPro"/>
</dbReference>
<gene>
    <name evidence="3" type="ORF">O9K51_03712</name>
</gene>
<dbReference type="PANTHER" id="PTHR43135">
    <property type="entry name" value="ALPHA-D-RIBOSE 1-METHYLPHOSPHONATE 5-TRIPHOSPHATE DIPHOSPHATASE"/>
    <property type="match status" value="1"/>
</dbReference>
<feature type="signal peptide" evidence="1">
    <location>
        <begin position="1"/>
        <end position="19"/>
    </location>
</feature>
<dbReference type="Gene3D" id="1.20.58.520">
    <property type="entry name" value="Amidohydrolase"/>
    <property type="match status" value="1"/>
</dbReference>
<dbReference type="EMBL" id="JAQHRD010000003">
    <property type="protein sequence ID" value="KAJ6442537.1"/>
    <property type="molecule type" value="Genomic_DNA"/>
</dbReference>
<keyword evidence="1" id="KW-0732">Signal</keyword>
<dbReference type="InterPro" id="IPR006680">
    <property type="entry name" value="Amidohydro-rel"/>
</dbReference>
<reference evidence="3" key="1">
    <citation type="submission" date="2023-01" db="EMBL/GenBank/DDBJ databases">
        <title>The growth and conidiation of Purpureocillium lavendulum are regulated by nitrogen source and histone H3K14 acetylation.</title>
        <authorList>
            <person name="Tang P."/>
            <person name="Han J."/>
            <person name="Zhang C."/>
            <person name="Tang P."/>
            <person name="Qi F."/>
            <person name="Zhang K."/>
            <person name="Liang L."/>
        </authorList>
    </citation>
    <scope>NUCLEOTIDE SEQUENCE</scope>
    <source>
        <strain evidence="3">YMF1.00683</strain>
    </source>
</reference>
<dbReference type="InterPro" id="IPR051781">
    <property type="entry name" value="Metallo-dep_Hydrolase"/>
</dbReference>
<evidence type="ECO:0000313" key="3">
    <source>
        <dbReference type="EMBL" id="KAJ6442537.1"/>
    </source>
</evidence>
<dbReference type="Pfam" id="PF01979">
    <property type="entry name" value="Amidohydro_1"/>
    <property type="match status" value="1"/>
</dbReference>
<organism evidence="3 4">
    <name type="scientific">Purpureocillium lavendulum</name>
    <dbReference type="NCBI Taxonomy" id="1247861"/>
    <lineage>
        <taxon>Eukaryota</taxon>
        <taxon>Fungi</taxon>
        <taxon>Dikarya</taxon>
        <taxon>Ascomycota</taxon>
        <taxon>Pezizomycotina</taxon>
        <taxon>Sordariomycetes</taxon>
        <taxon>Hypocreomycetidae</taxon>
        <taxon>Hypocreales</taxon>
        <taxon>Ophiocordycipitaceae</taxon>
        <taxon>Purpureocillium</taxon>
    </lineage>
</organism>
<accession>A0AB34FTV3</accession>
<dbReference type="PANTHER" id="PTHR43135:SF3">
    <property type="entry name" value="ALPHA-D-RIBOSE 1-METHYLPHOSPHONATE 5-TRIPHOSPHATE DIPHOSPHATASE"/>
    <property type="match status" value="1"/>
</dbReference>
<dbReference type="Gene3D" id="2.30.40.10">
    <property type="entry name" value="Urease, subunit C, domain 1"/>
    <property type="match status" value="1"/>
</dbReference>
<dbReference type="Gene3D" id="3.30.110.90">
    <property type="entry name" value="Amidohydrolase"/>
    <property type="match status" value="1"/>
</dbReference>
<dbReference type="AlphaFoldDB" id="A0AB34FTV3"/>